<sequence length="417" mass="45884">MAPELLFPTTSALFRARHIWVTMWEPAAETRGLWVRVGLLTREYPPDVYGGAGVHVEFLARELSSLVDLEVHCWGEGRGVGVVRHRSWAALDTANDALRTFSVDLAMAAGLEGRELAHSHTWYANLAGHFGKLLYGIPHVMTAHSLEPLRPWKAEQLGGGYALSSWAERTAIETADAVIAVSGAMREDILTCYPALDPAKVHIVHNGIDTTLYRPDHGTDVLDRIGLDRDRPFILFVGRITRQKGVPHLLRAVRDIDPAAQVVLCAGAPDTPEIDREFRDLYQELSSVREGVHWIPQMLPRPEVIQLLTHAAVFVCPSVYEPLGIVNLEAMACGTPVVASRVGGIPEVVDDGKTGLLVTVDEDFEPNLARALDAVIGDPEAARRMGEAGRERAVGEFGWDTVARRTVRLYEEILKQG</sequence>
<dbReference type="SUPFAM" id="SSF53756">
    <property type="entry name" value="UDP-Glycosyltransferase/glycogen phosphorylase"/>
    <property type="match status" value="1"/>
</dbReference>
<evidence type="ECO:0000259" key="4">
    <source>
        <dbReference type="Pfam" id="PF13439"/>
    </source>
</evidence>
<gene>
    <name evidence="5" type="ORF">M2283_008015</name>
</gene>
<name>A0ABT6LWI3_9ACTN</name>
<dbReference type="InterPro" id="IPR050194">
    <property type="entry name" value="Glycosyltransferase_grp1"/>
</dbReference>
<dbReference type="Pfam" id="PF13439">
    <property type="entry name" value="Glyco_transf_4"/>
    <property type="match status" value="1"/>
</dbReference>
<dbReference type="CDD" id="cd03801">
    <property type="entry name" value="GT4_PimA-like"/>
    <property type="match status" value="1"/>
</dbReference>
<dbReference type="Proteomes" id="UP001160499">
    <property type="component" value="Unassembled WGS sequence"/>
</dbReference>
<reference evidence="5 6" key="1">
    <citation type="submission" date="2023-04" db="EMBL/GenBank/DDBJ databases">
        <title>Forest soil microbial communities from Buena Vista Peninsula, Colon Province, Panama.</title>
        <authorList>
            <person name="Bouskill N."/>
        </authorList>
    </citation>
    <scope>NUCLEOTIDE SEQUENCE [LARGE SCALE GENOMIC DNA]</scope>
    <source>
        <strain evidence="5 6">GGS1</strain>
    </source>
</reference>
<proteinExistence type="predicted"/>
<dbReference type="Gene3D" id="3.40.50.2000">
    <property type="entry name" value="Glycogen Phosphorylase B"/>
    <property type="match status" value="2"/>
</dbReference>
<evidence type="ECO:0000313" key="6">
    <source>
        <dbReference type="Proteomes" id="UP001160499"/>
    </source>
</evidence>
<dbReference type="NCBIfam" id="TIGR02149">
    <property type="entry name" value="glgA_Coryne"/>
    <property type="match status" value="1"/>
</dbReference>
<dbReference type="InterPro" id="IPR001296">
    <property type="entry name" value="Glyco_trans_1"/>
</dbReference>
<dbReference type="EC" id="2.4.1.342" evidence="5"/>
<dbReference type="InterPro" id="IPR011875">
    <property type="entry name" value="M1P_synthase"/>
</dbReference>
<evidence type="ECO:0000313" key="5">
    <source>
        <dbReference type="EMBL" id="MDH6220673.1"/>
    </source>
</evidence>
<dbReference type="PANTHER" id="PTHR45947:SF3">
    <property type="entry name" value="SULFOQUINOVOSYL TRANSFERASE SQD2"/>
    <property type="match status" value="1"/>
</dbReference>
<feature type="domain" description="Glycosyl transferase family 1" evidence="3">
    <location>
        <begin position="226"/>
        <end position="392"/>
    </location>
</feature>
<keyword evidence="6" id="KW-1185">Reference proteome</keyword>
<keyword evidence="2 5" id="KW-0808">Transferase</keyword>
<keyword evidence="1 5" id="KW-0328">Glycosyltransferase</keyword>
<dbReference type="InterPro" id="IPR028098">
    <property type="entry name" value="Glyco_trans_4-like_N"/>
</dbReference>
<comment type="caution">
    <text evidence="5">The sequence shown here is derived from an EMBL/GenBank/DDBJ whole genome shotgun (WGS) entry which is preliminary data.</text>
</comment>
<dbReference type="EMBL" id="JARXVH010000018">
    <property type="protein sequence ID" value="MDH6220673.1"/>
    <property type="molecule type" value="Genomic_DNA"/>
</dbReference>
<organism evidence="5 6">
    <name type="scientific">Streptomyces pseudovenezuelae</name>
    <dbReference type="NCBI Taxonomy" id="67350"/>
    <lineage>
        <taxon>Bacteria</taxon>
        <taxon>Bacillati</taxon>
        <taxon>Actinomycetota</taxon>
        <taxon>Actinomycetes</taxon>
        <taxon>Kitasatosporales</taxon>
        <taxon>Streptomycetaceae</taxon>
        <taxon>Streptomyces</taxon>
        <taxon>Streptomyces aurantiacus group</taxon>
    </lineage>
</organism>
<evidence type="ECO:0000256" key="2">
    <source>
        <dbReference type="ARBA" id="ARBA00022679"/>
    </source>
</evidence>
<accession>A0ABT6LWI3</accession>
<evidence type="ECO:0000256" key="1">
    <source>
        <dbReference type="ARBA" id="ARBA00022676"/>
    </source>
</evidence>
<dbReference type="PANTHER" id="PTHR45947">
    <property type="entry name" value="SULFOQUINOVOSYL TRANSFERASE SQD2"/>
    <property type="match status" value="1"/>
</dbReference>
<protein>
    <submittedName>
        <fullName evidence="5">Starch synthase</fullName>
        <ecNumber evidence="5">2.4.1.342</ecNumber>
    </submittedName>
</protein>
<dbReference type="Pfam" id="PF00534">
    <property type="entry name" value="Glycos_transf_1"/>
    <property type="match status" value="1"/>
</dbReference>
<evidence type="ECO:0000259" key="3">
    <source>
        <dbReference type="Pfam" id="PF00534"/>
    </source>
</evidence>
<dbReference type="GO" id="GO:0016757">
    <property type="term" value="F:glycosyltransferase activity"/>
    <property type="evidence" value="ECO:0007669"/>
    <property type="project" value="UniProtKB-KW"/>
</dbReference>
<feature type="domain" description="Glycosyltransferase subfamily 4-like N-terminal" evidence="4">
    <location>
        <begin position="49"/>
        <end position="211"/>
    </location>
</feature>